<reference evidence="1 2" key="2">
    <citation type="journal article" date="2022" name="Mol. Ecol. Resour.">
        <title>The genomes of chicory, endive, great burdock and yacon provide insights into Asteraceae paleo-polyploidization history and plant inulin production.</title>
        <authorList>
            <person name="Fan W."/>
            <person name="Wang S."/>
            <person name="Wang H."/>
            <person name="Wang A."/>
            <person name="Jiang F."/>
            <person name="Liu H."/>
            <person name="Zhao H."/>
            <person name="Xu D."/>
            <person name="Zhang Y."/>
        </authorList>
    </citation>
    <scope>NUCLEOTIDE SEQUENCE [LARGE SCALE GENOMIC DNA]</scope>
    <source>
        <strain evidence="2">cv. Niubang</strain>
    </source>
</reference>
<evidence type="ECO:0000313" key="2">
    <source>
        <dbReference type="Proteomes" id="UP001055879"/>
    </source>
</evidence>
<protein>
    <submittedName>
        <fullName evidence="1">Uncharacterized protein</fullName>
    </submittedName>
</protein>
<gene>
    <name evidence="1" type="ORF">L6452_32938</name>
</gene>
<reference evidence="2" key="1">
    <citation type="journal article" date="2022" name="Mol. Ecol. Resour.">
        <title>The genomes of chicory, endive, great burdock and yacon provide insights into Asteraceae palaeo-polyploidization history and plant inulin production.</title>
        <authorList>
            <person name="Fan W."/>
            <person name="Wang S."/>
            <person name="Wang H."/>
            <person name="Wang A."/>
            <person name="Jiang F."/>
            <person name="Liu H."/>
            <person name="Zhao H."/>
            <person name="Xu D."/>
            <person name="Zhang Y."/>
        </authorList>
    </citation>
    <scope>NUCLEOTIDE SEQUENCE [LARGE SCALE GENOMIC DNA]</scope>
    <source>
        <strain evidence="2">cv. Niubang</strain>
    </source>
</reference>
<comment type="caution">
    <text evidence="1">The sequence shown here is derived from an EMBL/GenBank/DDBJ whole genome shotgun (WGS) entry which is preliminary data.</text>
</comment>
<dbReference type="EMBL" id="CM042057">
    <property type="protein sequence ID" value="KAI3693108.1"/>
    <property type="molecule type" value="Genomic_DNA"/>
</dbReference>
<proteinExistence type="predicted"/>
<sequence length="100" mass="11197">MIVPDDCAMGTIAKAQSRCFKNLRYKPGDSARRLCQGHYREHPLPLGTYPAIVPEPYTELSLAAVPMVPAGNSPSDTVKRRVLIVYSRSVYLGEVFRTWD</sequence>
<organism evidence="1 2">
    <name type="scientific">Arctium lappa</name>
    <name type="common">Greater burdock</name>
    <name type="synonym">Lappa major</name>
    <dbReference type="NCBI Taxonomy" id="4217"/>
    <lineage>
        <taxon>Eukaryota</taxon>
        <taxon>Viridiplantae</taxon>
        <taxon>Streptophyta</taxon>
        <taxon>Embryophyta</taxon>
        <taxon>Tracheophyta</taxon>
        <taxon>Spermatophyta</taxon>
        <taxon>Magnoliopsida</taxon>
        <taxon>eudicotyledons</taxon>
        <taxon>Gunneridae</taxon>
        <taxon>Pentapetalae</taxon>
        <taxon>asterids</taxon>
        <taxon>campanulids</taxon>
        <taxon>Asterales</taxon>
        <taxon>Asteraceae</taxon>
        <taxon>Carduoideae</taxon>
        <taxon>Cardueae</taxon>
        <taxon>Arctiinae</taxon>
        <taxon>Arctium</taxon>
    </lineage>
</organism>
<evidence type="ECO:0000313" key="1">
    <source>
        <dbReference type="EMBL" id="KAI3693108.1"/>
    </source>
</evidence>
<keyword evidence="2" id="KW-1185">Reference proteome</keyword>
<name>A0ACB8Z6W9_ARCLA</name>
<dbReference type="Proteomes" id="UP001055879">
    <property type="component" value="Linkage Group LG11"/>
</dbReference>
<accession>A0ACB8Z6W9</accession>